<dbReference type="InterPro" id="IPR003613">
    <property type="entry name" value="Ubox_domain"/>
</dbReference>
<dbReference type="InterPro" id="IPR013083">
    <property type="entry name" value="Znf_RING/FYVE/PHD"/>
</dbReference>
<dbReference type="PROSITE" id="PS51698">
    <property type="entry name" value="U_BOX"/>
    <property type="match status" value="1"/>
</dbReference>
<dbReference type="PANTHER" id="PTHR46573:SF1">
    <property type="entry name" value="WD REPEAT, SAM AND U-BOX DOMAIN-CONTAINING PROTEIN 1"/>
    <property type="match status" value="1"/>
</dbReference>
<evidence type="ECO:0000313" key="4">
    <source>
        <dbReference type="EMBL" id="CAD7703404.1"/>
    </source>
</evidence>
<dbReference type="PANTHER" id="PTHR46573">
    <property type="entry name" value="WD REPEAT, SAM AND U-BOX DOMAIN-CONTAINING PROTEIN 1"/>
    <property type="match status" value="1"/>
</dbReference>
<evidence type="ECO:0000256" key="2">
    <source>
        <dbReference type="SAM" id="Phobius"/>
    </source>
</evidence>
<dbReference type="InterPro" id="IPR052085">
    <property type="entry name" value="WD-SAM-U-box"/>
</dbReference>
<keyword evidence="2" id="KW-0472">Membrane</keyword>
<dbReference type="EMBL" id="CAJHUC010002211">
    <property type="protein sequence ID" value="CAD7703404.1"/>
    <property type="molecule type" value="Genomic_DNA"/>
</dbReference>
<accession>A0A8S1JCW7</accession>
<dbReference type="GO" id="GO:0004842">
    <property type="term" value="F:ubiquitin-protein transferase activity"/>
    <property type="evidence" value="ECO:0007669"/>
    <property type="project" value="InterPro"/>
</dbReference>
<evidence type="ECO:0000313" key="5">
    <source>
        <dbReference type="Proteomes" id="UP000708148"/>
    </source>
</evidence>
<comment type="caution">
    <text evidence="4">The sequence shown here is derived from an EMBL/GenBank/DDBJ whole genome shotgun (WGS) entry which is preliminary data.</text>
</comment>
<keyword evidence="2" id="KW-1133">Transmembrane helix</keyword>
<feature type="region of interest" description="Disordered" evidence="1">
    <location>
        <begin position="127"/>
        <end position="186"/>
    </location>
</feature>
<dbReference type="SMART" id="SM00504">
    <property type="entry name" value="Ubox"/>
    <property type="match status" value="1"/>
</dbReference>
<gene>
    <name evidence="4" type="ORF">OSTQU699_LOCUS8761</name>
</gene>
<feature type="transmembrane region" description="Helical" evidence="2">
    <location>
        <begin position="67"/>
        <end position="87"/>
    </location>
</feature>
<keyword evidence="2" id="KW-0812">Transmembrane</keyword>
<dbReference type="SUPFAM" id="SSF57850">
    <property type="entry name" value="RING/U-box"/>
    <property type="match status" value="1"/>
</dbReference>
<dbReference type="Pfam" id="PF04564">
    <property type="entry name" value="U-box"/>
    <property type="match status" value="1"/>
</dbReference>
<evidence type="ECO:0000256" key="1">
    <source>
        <dbReference type="SAM" id="MobiDB-lite"/>
    </source>
</evidence>
<dbReference type="Gene3D" id="3.30.40.10">
    <property type="entry name" value="Zinc/RING finger domain, C3HC4 (zinc finger)"/>
    <property type="match status" value="1"/>
</dbReference>
<dbReference type="Proteomes" id="UP000708148">
    <property type="component" value="Unassembled WGS sequence"/>
</dbReference>
<evidence type="ECO:0000259" key="3">
    <source>
        <dbReference type="PROSITE" id="PS51698"/>
    </source>
</evidence>
<keyword evidence="5" id="KW-1185">Reference proteome</keyword>
<reference evidence="4" key="1">
    <citation type="submission" date="2020-12" db="EMBL/GenBank/DDBJ databases">
        <authorList>
            <person name="Iha C."/>
        </authorList>
    </citation>
    <scope>NUCLEOTIDE SEQUENCE</scope>
</reference>
<feature type="domain" description="U-box" evidence="3">
    <location>
        <begin position="332"/>
        <end position="405"/>
    </location>
</feature>
<organism evidence="4 5">
    <name type="scientific">Ostreobium quekettii</name>
    <dbReference type="NCBI Taxonomy" id="121088"/>
    <lineage>
        <taxon>Eukaryota</taxon>
        <taxon>Viridiplantae</taxon>
        <taxon>Chlorophyta</taxon>
        <taxon>core chlorophytes</taxon>
        <taxon>Ulvophyceae</taxon>
        <taxon>TCBD clade</taxon>
        <taxon>Bryopsidales</taxon>
        <taxon>Ostreobineae</taxon>
        <taxon>Ostreobiaceae</taxon>
        <taxon>Ostreobium</taxon>
    </lineage>
</organism>
<protein>
    <recommendedName>
        <fullName evidence="3">U-box domain-containing protein</fullName>
    </recommendedName>
</protein>
<name>A0A8S1JCW7_9CHLO</name>
<dbReference type="OrthoDB" id="10064100at2759"/>
<dbReference type="AlphaFoldDB" id="A0A8S1JCW7"/>
<feature type="region of interest" description="Disordered" evidence="1">
    <location>
        <begin position="1"/>
        <end position="25"/>
    </location>
</feature>
<proteinExistence type="predicted"/>
<dbReference type="CDD" id="cd16655">
    <property type="entry name" value="RING-Ubox_WDSUB1-like"/>
    <property type="match status" value="1"/>
</dbReference>
<sequence>MRVEDTLDKGTGAGSAPNRNISDAAPATPGIPGFIIDAPPVYNGSRGVSMGPFEWHDQDGQFVDDGIVVTGIIIAGVFLLVVSFCTVHMLRYMGFCYGVGRWRRRPHSVAEEYREYRQERLNDMYAHVRGSGGPRSGSGTDRASHGRQAHYSRLSSHPALGSRDRHERGSSSALGMDGRRNPQGNRLTYIRFSPSGIRYTNQSILMPPSGVRRHHPDRVPVLPRGGQTQPVDVQGDRAMGVPFLSSYSPWTDSMAGSSFVSQGGNGEMASGDVGADGVPLSVGSRSEDLEASVRDSATGTLLGLEASASESARARDRGIAEATAAEAARQQKIADLFVCPITHEIMEDPVMAADGYTYERKAIMQWLKAHRRSPMTNEAMVEIVLIANHGLKSAIQEWRASNEATVE</sequence>
<dbReference type="GO" id="GO:0016567">
    <property type="term" value="P:protein ubiquitination"/>
    <property type="evidence" value="ECO:0007669"/>
    <property type="project" value="InterPro"/>
</dbReference>